<comment type="caution">
    <text evidence="1">The sequence shown here is derived from an EMBL/GenBank/DDBJ whole genome shotgun (WGS) entry which is preliminary data.</text>
</comment>
<keyword evidence="2" id="KW-1185">Reference proteome</keyword>
<evidence type="ECO:0000313" key="1">
    <source>
        <dbReference type="EMBL" id="KHN80709.1"/>
    </source>
</evidence>
<gene>
    <name evidence="1" type="ORF">Tcan_05855</name>
</gene>
<dbReference type="EMBL" id="JPKZ01001688">
    <property type="protein sequence ID" value="KHN80709.1"/>
    <property type="molecule type" value="Genomic_DNA"/>
</dbReference>
<proteinExistence type="predicted"/>
<dbReference type="Proteomes" id="UP000031036">
    <property type="component" value="Unassembled WGS sequence"/>
</dbReference>
<dbReference type="AlphaFoldDB" id="A0A0B2VGY8"/>
<sequence length="100" mass="11215">MSATLTRKPQILNATYAIRLPLNDTTTKTHATTRIEQSCWRSKCGESKSRDNWLVSRGSPLKTVIARSVLNVGLIETMATDSIDDSAWSNDQCMQIWKAE</sequence>
<organism evidence="1 2">
    <name type="scientific">Toxocara canis</name>
    <name type="common">Canine roundworm</name>
    <dbReference type="NCBI Taxonomy" id="6265"/>
    <lineage>
        <taxon>Eukaryota</taxon>
        <taxon>Metazoa</taxon>
        <taxon>Ecdysozoa</taxon>
        <taxon>Nematoda</taxon>
        <taxon>Chromadorea</taxon>
        <taxon>Rhabditida</taxon>
        <taxon>Spirurina</taxon>
        <taxon>Ascaridomorpha</taxon>
        <taxon>Ascaridoidea</taxon>
        <taxon>Toxocaridae</taxon>
        <taxon>Toxocara</taxon>
    </lineage>
</organism>
<reference evidence="1 2" key="1">
    <citation type="submission" date="2014-11" db="EMBL/GenBank/DDBJ databases">
        <title>Genetic blueprint of the zoonotic pathogen Toxocara canis.</title>
        <authorList>
            <person name="Zhu X.-Q."/>
            <person name="Korhonen P.K."/>
            <person name="Cai H."/>
            <person name="Young N.D."/>
            <person name="Nejsum P."/>
            <person name="von Samson-Himmelstjerna G."/>
            <person name="Boag P.R."/>
            <person name="Tan P."/>
            <person name="Li Q."/>
            <person name="Min J."/>
            <person name="Yang Y."/>
            <person name="Wang X."/>
            <person name="Fang X."/>
            <person name="Hall R.S."/>
            <person name="Hofmann A."/>
            <person name="Sternberg P.W."/>
            <person name="Jex A.R."/>
            <person name="Gasser R.B."/>
        </authorList>
    </citation>
    <scope>NUCLEOTIDE SEQUENCE [LARGE SCALE GENOMIC DNA]</scope>
    <source>
        <strain evidence="1">PN_DK_2014</strain>
    </source>
</reference>
<evidence type="ECO:0000313" key="2">
    <source>
        <dbReference type="Proteomes" id="UP000031036"/>
    </source>
</evidence>
<name>A0A0B2VGY8_TOXCA</name>
<protein>
    <submittedName>
        <fullName evidence="1">Uncharacterized protein</fullName>
    </submittedName>
</protein>
<accession>A0A0B2VGY8</accession>